<feature type="domain" description="Ubiquitin-like protease family profile" evidence="7">
    <location>
        <begin position="665"/>
        <end position="979"/>
    </location>
</feature>
<feature type="region of interest" description="Disordered" evidence="6">
    <location>
        <begin position="599"/>
        <end position="631"/>
    </location>
</feature>
<feature type="compositionally biased region" description="Polar residues" evidence="6">
    <location>
        <begin position="298"/>
        <end position="314"/>
    </location>
</feature>
<feature type="compositionally biased region" description="Basic and acidic residues" evidence="6">
    <location>
        <begin position="324"/>
        <end position="335"/>
    </location>
</feature>
<evidence type="ECO:0000313" key="9">
    <source>
        <dbReference type="Proteomes" id="UP000249619"/>
    </source>
</evidence>
<protein>
    <submittedName>
        <fullName evidence="8">Ulp1 protease family protein</fullName>
    </submittedName>
</protein>
<feature type="region of interest" description="Disordered" evidence="6">
    <location>
        <begin position="1"/>
        <end position="75"/>
    </location>
</feature>
<dbReference type="PANTHER" id="PTHR46896:SF3">
    <property type="entry name" value="FI06413P-RELATED"/>
    <property type="match status" value="1"/>
</dbReference>
<dbReference type="Proteomes" id="UP000249619">
    <property type="component" value="Unassembled WGS sequence"/>
</dbReference>
<dbReference type="Gene3D" id="3.40.395.10">
    <property type="entry name" value="Adenoviral Proteinase, Chain A"/>
    <property type="match status" value="1"/>
</dbReference>
<evidence type="ECO:0000256" key="4">
    <source>
        <dbReference type="ARBA" id="ARBA00022786"/>
    </source>
</evidence>
<feature type="compositionally biased region" description="Acidic residues" evidence="6">
    <location>
        <begin position="215"/>
        <end position="225"/>
    </location>
</feature>
<feature type="compositionally biased region" description="Polar residues" evidence="6">
    <location>
        <begin position="1191"/>
        <end position="1202"/>
    </location>
</feature>
<feature type="compositionally biased region" description="Basic and acidic residues" evidence="6">
    <location>
        <begin position="1354"/>
        <end position="1364"/>
    </location>
</feature>
<dbReference type="GO" id="GO:0070139">
    <property type="term" value="F:SUMO-specific endopeptidase activity"/>
    <property type="evidence" value="ECO:0007669"/>
    <property type="project" value="TreeGrafter"/>
</dbReference>
<comment type="caution">
    <text evidence="8">The sequence shown here is derived from an EMBL/GenBank/DDBJ whole genome shotgun (WGS) entry which is preliminary data.</text>
</comment>
<feature type="compositionally biased region" description="Basic and acidic residues" evidence="6">
    <location>
        <begin position="1076"/>
        <end position="1089"/>
    </location>
</feature>
<evidence type="ECO:0000256" key="3">
    <source>
        <dbReference type="ARBA" id="ARBA00022670"/>
    </source>
</evidence>
<dbReference type="STRING" id="183478.A0A364NFP5"/>
<name>A0A364NFP5_STELY</name>
<dbReference type="EMBL" id="QGDH01000005">
    <property type="protein sequence ID" value="RAR16144.1"/>
    <property type="molecule type" value="Genomic_DNA"/>
</dbReference>
<feature type="compositionally biased region" description="Low complexity" evidence="6">
    <location>
        <begin position="614"/>
        <end position="627"/>
    </location>
</feature>
<dbReference type="GO" id="GO:0006508">
    <property type="term" value="P:proteolysis"/>
    <property type="evidence" value="ECO:0007669"/>
    <property type="project" value="UniProtKB-KW"/>
</dbReference>
<accession>A0A364NFP5</accession>
<dbReference type="InterPro" id="IPR003653">
    <property type="entry name" value="Peptidase_C48_C"/>
</dbReference>
<gene>
    <name evidence="8" type="ORF">DDE83_000501</name>
</gene>
<feature type="compositionally biased region" description="Basic and acidic residues" evidence="6">
    <location>
        <begin position="1383"/>
        <end position="1400"/>
    </location>
</feature>
<dbReference type="InterPro" id="IPR051947">
    <property type="entry name" value="Sentrin-specific_protease"/>
</dbReference>
<feature type="compositionally biased region" description="Basic and acidic residues" evidence="6">
    <location>
        <begin position="1036"/>
        <end position="1045"/>
    </location>
</feature>
<keyword evidence="3 8" id="KW-0645">Protease</keyword>
<dbReference type="PANTHER" id="PTHR46896">
    <property type="entry name" value="SENTRIN-SPECIFIC PROTEASE"/>
    <property type="match status" value="1"/>
</dbReference>
<evidence type="ECO:0000256" key="6">
    <source>
        <dbReference type="SAM" id="MobiDB-lite"/>
    </source>
</evidence>
<dbReference type="InterPro" id="IPR038765">
    <property type="entry name" value="Papain-like_cys_pep_sf"/>
</dbReference>
<feature type="compositionally biased region" description="Polar residues" evidence="6">
    <location>
        <begin position="865"/>
        <end position="874"/>
    </location>
</feature>
<evidence type="ECO:0000256" key="1">
    <source>
        <dbReference type="ARBA" id="ARBA00005234"/>
    </source>
</evidence>
<feature type="compositionally biased region" description="Low complexity" evidence="6">
    <location>
        <begin position="245"/>
        <end position="259"/>
    </location>
</feature>
<organism evidence="8 9">
    <name type="scientific">Stemphylium lycopersici</name>
    <name type="common">Tomato gray leaf spot disease fungus</name>
    <name type="synonym">Thyrospora lycopersici</name>
    <dbReference type="NCBI Taxonomy" id="183478"/>
    <lineage>
        <taxon>Eukaryota</taxon>
        <taxon>Fungi</taxon>
        <taxon>Dikarya</taxon>
        <taxon>Ascomycota</taxon>
        <taxon>Pezizomycotina</taxon>
        <taxon>Dothideomycetes</taxon>
        <taxon>Pleosporomycetidae</taxon>
        <taxon>Pleosporales</taxon>
        <taxon>Pleosporineae</taxon>
        <taxon>Pleosporaceae</taxon>
        <taxon>Stemphylium</taxon>
    </lineage>
</organism>
<feature type="compositionally biased region" description="Basic residues" evidence="6">
    <location>
        <begin position="1219"/>
        <end position="1231"/>
    </location>
</feature>
<dbReference type="SUPFAM" id="SSF54001">
    <property type="entry name" value="Cysteine proteinases"/>
    <property type="match status" value="1"/>
</dbReference>
<sequence length="1400" mass="155677">MSLQENDAVAESPNRDPPPLPLSRDSPPASKSTPTFIDLSSPTNPPRRHQHDVRRSEIALSRPTKRRVSDDEKRLVGDYDIPADAVHVPHPSSWMGGPRKMYTKVWLQTTAHSALDADIRKPGSSKGYKPIDTFSNEVAVTGRNLTTYGKHTRPRPLPSLIGHAQGPGQAAYSDFQRSKASTTPTRRAPSRDEQDSWTGGTSSAKRRKTEHVINLEEDDDDDEVLEVARMVTSMPAETSYEKPLSARSSQSRLSIGSGSTVADFKPCPTTSEFREVDDLLKPSQKKPRRPSSSRRQGAQPNSPFASGSMSSACQSVFRDFQQGEDSHSPKQREQQVYKAHPVTSKHFPNARINESTMEEARRSRPSTGDSADLRTQHRPAPKRADLVEDSDSADELVISPSTKQKASRSKAKKAAGSLVKQAGRGRDGDIAWPLSFARSHVYEGHSSRAEDSHDSLILRCESEGLRVQTYSVEGFDTKMLIPAQRINRVFADNTSRIRLDGPRDAYGSIPVFDLQFLNSSDFLTFRDTYAAPLTRKGQVFVKDDEHMQRLFTAPLQPKNDKIGTSELVNDAKEDPEDRHSSKHKTTKTPLWDRLKHYSKETDDGPALRGKAITAAPSRPSRSSRSAPNYIADSPTMTEVSKYSIDEGLGRRWTKSLEYGEGRQRAIVHFDDLPRLDEEEYLNDSLIDFYMIYLHKQLQVPENKVYFFNTYFFTRLTENAGRKSMDYKAVERWTSKVDIFAYDYIVVPINESQSHWYLAIICNVSNLKRNPILQDFDEPCAPAQEQLGSVAQPVASSDNDEHTTAQATSNPKSPMAPADSQSHHEEDPSLLEDSLSLVDRDDPGSEAGSTTKTNEVREVPPLTKNGPENTPQTTVDVKPRSQGGLAQQTLTFAKSKPKRKLTPKRDPCQPVIVVLDSLGGSARSGAVRALKDWVAAEGEKKRGMEAVITEKGYYPRNTQIPMQHNWSDCGVYLLGYVEKFFQNPDGFMQKLLTGSMSATEDWPELKPSEMRHKIRKIIFECHDKQEEARKVQKKAKKESAVLDKKLPAHTAQEAADSGSMARPSGCVSPEKSPTSKTENDGEKRPVKEEPPALAHPPISSPKTRLGSPFKPQNERSALIKRPSQETTIKVCDSPPVVRSSVEKASATPRSDEKSKRRSPKVRVPGRTPQSHKPASKGSKKTIGSPPKDEPTHQNGDISRSPSVNKRRRQDEDNVSTGSPKAKRQSAKPRRQQKANDDSESKAPSPNSGKGSAANMPIEIEDSQEMQVVDSGQNRHFQPSLFPHRRSPSHSPRPKQTSSISSSLEEILSLSRQEKNGGVRPPRPSLDRQLEAKLDKDDHARRSRAPSASAPKHSLTRIEEVGRDAVEAISQSTDRMQLDGVDDGSIVRETPEPDRRSPAARK</sequence>
<dbReference type="GO" id="GO:0005634">
    <property type="term" value="C:nucleus"/>
    <property type="evidence" value="ECO:0007669"/>
    <property type="project" value="TreeGrafter"/>
</dbReference>
<feature type="region of interest" description="Disordered" evidence="6">
    <location>
        <begin position="1028"/>
        <end position="1400"/>
    </location>
</feature>
<dbReference type="PROSITE" id="PS50600">
    <property type="entry name" value="ULP_PROTEASE"/>
    <property type="match status" value="1"/>
</dbReference>
<dbReference type="GO" id="GO:0016926">
    <property type="term" value="P:protein desumoylation"/>
    <property type="evidence" value="ECO:0007669"/>
    <property type="project" value="TreeGrafter"/>
</dbReference>
<proteinExistence type="inferred from homology"/>
<keyword evidence="4" id="KW-0833">Ubl conjugation pathway</keyword>
<feature type="region of interest" description="Disordered" evidence="6">
    <location>
        <begin position="147"/>
        <end position="422"/>
    </location>
</feature>
<feature type="compositionally biased region" description="Polar residues" evidence="6">
    <location>
        <begin position="29"/>
        <end position="42"/>
    </location>
</feature>
<dbReference type="GO" id="GO:0005737">
    <property type="term" value="C:cytoplasm"/>
    <property type="evidence" value="ECO:0007669"/>
    <property type="project" value="TreeGrafter"/>
</dbReference>
<keyword evidence="9" id="KW-1185">Reference proteome</keyword>
<evidence type="ECO:0000256" key="2">
    <source>
        <dbReference type="ARBA" id="ARBA00022553"/>
    </source>
</evidence>
<keyword evidence="5" id="KW-0378">Hydrolase</keyword>
<evidence type="ECO:0000256" key="5">
    <source>
        <dbReference type="ARBA" id="ARBA00022801"/>
    </source>
</evidence>
<feature type="region of interest" description="Disordered" evidence="6">
    <location>
        <begin position="790"/>
        <end position="887"/>
    </location>
</feature>
<feature type="compositionally biased region" description="Basic residues" evidence="6">
    <location>
        <begin position="283"/>
        <end position="292"/>
    </location>
</feature>
<dbReference type="Pfam" id="PF02902">
    <property type="entry name" value="Peptidase_C48"/>
    <property type="match status" value="1"/>
</dbReference>
<comment type="similarity">
    <text evidence="1">Belongs to the peptidase C48 family.</text>
</comment>
<feature type="compositionally biased region" description="Low complexity" evidence="6">
    <location>
        <begin position="1296"/>
        <end position="1309"/>
    </location>
</feature>
<evidence type="ECO:0000259" key="7">
    <source>
        <dbReference type="PROSITE" id="PS50600"/>
    </source>
</evidence>
<evidence type="ECO:0000313" key="8">
    <source>
        <dbReference type="EMBL" id="RAR16144.1"/>
    </source>
</evidence>
<reference evidence="9" key="1">
    <citation type="submission" date="2018-05" db="EMBL/GenBank/DDBJ databases">
        <title>Draft genome sequence of Stemphylium lycopersici strain CIDEFI 213.</title>
        <authorList>
            <person name="Medina R."/>
            <person name="Franco M.E.E."/>
            <person name="Lucentini C.G."/>
            <person name="Saparrat M.C.N."/>
            <person name="Balatti P.A."/>
        </authorList>
    </citation>
    <scope>NUCLEOTIDE SEQUENCE [LARGE SCALE GENOMIC DNA]</scope>
    <source>
        <strain evidence="9">CIDEFI 213</strain>
    </source>
</reference>
<keyword evidence="2" id="KW-0597">Phosphoprotein</keyword>
<feature type="compositionally biased region" description="Basic and acidic residues" evidence="6">
    <location>
        <begin position="1323"/>
        <end position="1338"/>
    </location>
</feature>